<accession>A0A1G6U7B5</accession>
<dbReference type="SUPFAM" id="SSF56349">
    <property type="entry name" value="DNA breaking-rejoining enzymes"/>
    <property type="match status" value="1"/>
</dbReference>
<dbReference type="Proteomes" id="UP000199416">
    <property type="component" value="Unassembled WGS sequence"/>
</dbReference>
<dbReference type="OrthoDB" id="9801717at2"/>
<dbReference type="GO" id="GO:0003677">
    <property type="term" value="F:DNA binding"/>
    <property type="evidence" value="ECO:0007669"/>
    <property type="project" value="InterPro"/>
</dbReference>
<name>A0A1G6U7B5_9ACTN</name>
<keyword evidence="1" id="KW-0233">DNA recombination</keyword>
<keyword evidence="3" id="KW-1185">Reference proteome</keyword>
<dbReference type="CDD" id="cd00397">
    <property type="entry name" value="DNA_BRE_C"/>
    <property type="match status" value="1"/>
</dbReference>
<dbReference type="InterPro" id="IPR013762">
    <property type="entry name" value="Integrase-like_cat_sf"/>
</dbReference>
<reference evidence="3" key="1">
    <citation type="submission" date="2016-10" db="EMBL/GenBank/DDBJ databases">
        <authorList>
            <person name="Varghese N."/>
            <person name="Submissions S."/>
        </authorList>
    </citation>
    <scope>NUCLEOTIDE SEQUENCE [LARGE SCALE GENOMIC DNA]</scope>
    <source>
        <strain evidence="3">DSM 45421</strain>
    </source>
</reference>
<dbReference type="EMBL" id="FMZF01000007">
    <property type="protein sequence ID" value="SDD37258.1"/>
    <property type="molecule type" value="Genomic_DNA"/>
</dbReference>
<dbReference type="GO" id="GO:0006310">
    <property type="term" value="P:DNA recombination"/>
    <property type="evidence" value="ECO:0007669"/>
    <property type="project" value="UniProtKB-KW"/>
</dbReference>
<evidence type="ECO:0000256" key="1">
    <source>
        <dbReference type="ARBA" id="ARBA00023172"/>
    </source>
</evidence>
<dbReference type="Gene3D" id="1.10.443.10">
    <property type="entry name" value="Intergrase catalytic core"/>
    <property type="match status" value="1"/>
</dbReference>
<gene>
    <name evidence="2" type="ORF">SAMN05660690_4097</name>
</gene>
<sequence>MSDPLPATAPIVDPIAQLASATEVVRRAIEAGLLNPQALGLAAGVTAEALEVTVAPTAGPRPGMVPGTRITMRELAEKTLEGLTESTRGTYEGYIDFLVNGWKGEGPDGTVVWRGLGDLWADEVLPSQLEEALRAIEARAMAAAAVKAANRRAAGRFVHNSTASGAKYNAVGAWRRVFKTAVKDRHLARAFDPSQEIDKPKRIDGTRLALEQVQMDELWAVCTATGDDPVLDEMIVETILVAGARKEGILNLTLGGLDHAECTVRLDEKNGKVVHQPVPDWFVAKLHAFAVNRGATAPDDAVFRRRPSGGRPGKKIGSRRFDYLFQDRVQARLEWADKEKVTAHTLRHHAISVVERTYGRSVAIAFARHEPEDVNGRYTVARPREVATAVVAIHGGDHPWLHREPRPRTD</sequence>
<dbReference type="AlphaFoldDB" id="A0A1G6U7B5"/>
<protein>
    <submittedName>
        <fullName evidence="2">Site-specific recombinase XerC</fullName>
    </submittedName>
</protein>
<evidence type="ECO:0000313" key="2">
    <source>
        <dbReference type="EMBL" id="SDD37258.1"/>
    </source>
</evidence>
<evidence type="ECO:0000313" key="3">
    <source>
        <dbReference type="Proteomes" id="UP000199416"/>
    </source>
</evidence>
<dbReference type="STRING" id="1190417.SAMN05660690_4097"/>
<organism evidence="2 3">
    <name type="scientific">Geodermatophilus telluris</name>
    <dbReference type="NCBI Taxonomy" id="1190417"/>
    <lineage>
        <taxon>Bacteria</taxon>
        <taxon>Bacillati</taxon>
        <taxon>Actinomycetota</taxon>
        <taxon>Actinomycetes</taxon>
        <taxon>Geodermatophilales</taxon>
        <taxon>Geodermatophilaceae</taxon>
        <taxon>Geodermatophilus</taxon>
    </lineage>
</organism>
<proteinExistence type="predicted"/>
<dbReference type="RefSeq" id="WP_091368221.1">
    <property type="nucleotide sequence ID" value="NZ_FMZF01000007.1"/>
</dbReference>
<dbReference type="GO" id="GO:0015074">
    <property type="term" value="P:DNA integration"/>
    <property type="evidence" value="ECO:0007669"/>
    <property type="project" value="InterPro"/>
</dbReference>
<dbReference type="InterPro" id="IPR011010">
    <property type="entry name" value="DNA_brk_join_enz"/>
</dbReference>